<dbReference type="Proteomes" id="UP000037460">
    <property type="component" value="Unassembled WGS sequence"/>
</dbReference>
<dbReference type="AlphaFoldDB" id="A0A0M0J3X4"/>
<evidence type="ECO:0000313" key="3">
    <source>
        <dbReference type="Proteomes" id="UP000037460"/>
    </source>
</evidence>
<name>A0A0M0J3X4_9EUKA</name>
<organism evidence="2 3">
    <name type="scientific">Chrysochromulina tobinii</name>
    <dbReference type="NCBI Taxonomy" id="1460289"/>
    <lineage>
        <taxon>Eukaryota</taxon>
        <taxon>Haptista</taxon>
        <taxon>Haptophyta</taxon>
        <taxon>Prymnesiophyceae</taxon>
        <taxon>Prymnesiales</taxon>
        <taxon>Chrysochromulinaceae</taxon>
        <taxon>Chrysochromulina</taxon>
    </lineage>
</organism>
<feature type="compositionally biased region" description="Low complexity" evidence="1">
    <location>
        <begin position="10"/>
        <end position="22"/>
    </location>
</feature>
<evidence type="ECO:0000256" key="1">
    <source>
        <dbReference type="SAM" id="MobiDB-lite"/>
    </source>
</evidence>
<dbReference type="EMBL" id="JWZX01003396">
    <property type="protein sequence ID" value="KOO21012.1"/>
    <property type="molecule type" value="Genomic_DNA"/>
</dbReference>
<accession>A0A0M0J3X4</accession>
<feature type="compositionally biased region" description="Basic residues" evidence="1">
    <location>
        <begin position="69"/>
        <end position="80"/>
    </location>
</feature>
<gene>
    <name evidence="2" type="ORF">Ctob_002057</name>
</gene>
<reference evidence="3" key="1">
    <citation type="journal article" date="2015" name="PLoS Genet.">
        <title>Genome Sequence and Transcriptome Analyses of Chrysochromulina tobin: Metabolic Tools for Enhanced Algal Fitness in the Prominent Order Prymnesiales (Haptophyceae).</title>
        <authorList>
            <person name="Hovde B.T."/>
            <person name="Deodato C.R."/>
            <person name="Hunsperger H.M."/>
            <person name="Ryken S.A."/>
            <person name="Yost W."/>
            <person name="Jha R.K."/>
            <person name="Patterson J."/>
            <person name="Monnat R.J. Jr."/>
            <person name="Barlow S.B."/>
            <person name="Starkenburg S.R."/>
            <person name="Cattolico R.A."/>
        </authorList>
    </citation>
    <scope>NUCLEOTIDE SEQUENCE</scope>
    <source>
        <strain evidence="3">CCMP291</strain>
    </source>
</reference>
<feature type="region of interest" description="Disordered" evidence="1">
    <location>
        <begin position="1"/>
        <end position="80"/>
    </location>
</feature>
<comment type="caution">
    <text evidence="2">The sequence shown here is derived from an EMBL/GenBank/DDBJ whole genome shotgun (WGS) entry which is preliminary data.</text>
</comment>
<sequence length="80" mass="8186">MCGFERPAKEGAAAGKGSSAPPDTAASTPRATADDDAGWKPAGRVERKGPAGQPVPSVAGKSKAQAKNEKRRAKKRDGLE</sequence>
<protein>
    <submittedName>
        <fullName evidence="2">Uncharacterized protein</fullName>
    </submittedName>
</protein>
<evidence type="ECO:0000313" key="2">
    <source>
        <dbReference type="EMBL" id="KOO21012.1"/>
    </source>
</evidence>
<proteinExistence type="predicted"/>
<keyword evidence="3" id="KW-1185">Reference proteome</keyword>